<dbReference type="VEuPathDB" id="FungiDB:TRICI_006641"/>
<keyword evidence="10" id="KW-0325">Glycoprotein</keyword>
<dbReference type="Proteomes" id="UP000761534">
    <property type="component" value="Unassembled WGS sequence"/>
</dbReference>
<dbReference type="Pfam" id="PF07774">
    <property type="entry name" value="EMC1_C"/>
    <property type="match status" value="1"/>
</dbReference>
<evidence type="ECO:0000313" key="15">
    <source>
        <dbReference type="Proteomes" id="UP000761534"/>
    </source>
</evidence>
<dbReference type="PANTHER" id="PTHR21573">
    <property type="entry name" value="ER MEMBRANE PROTEIN COMPLEX SUBUNIT 1"/>
    <property type="match status" value="1"/>
</dbReference>
<evidence type="ECO:0000256" key="2">
    <source>
        <dbReference type="ARBA" id="ARBA00007904"/>
    </source>
</evidence>
<comment type="subcellular location">
    <subcellularLocation>
        <location evidence="1">Endoplasmic reticulum membrane</location>
        <topology evidence="1">Single-pass type I membrane protein</topology>
    </subcellularLocation>
</comment>
<sequence>MEVKSQRFWVGTQQHVMKGLIATTTCVLAALGANAVYVDDAYRVDWIQEQVGQVSASNAFVSDDVLAALTSKNVLAGINVTDGRLLWRKQFDDDASFARVKVQDKDLAVLGLKDRVSTWDPKLGHLKLQEFVSEGEIRSVYGDAADPERVIVEFGDGSVKAYNLFTREWTSAKKSSANKPASSEVVEVDSERRVVQQSNGQLQLVKGEKVLWSREEGLADAVDGVFVDLPEIETSLSAEELVFEENADVFSAYVRRVQRHLNDLKYLPDYVLSKLSLEDHHQDTRDEIFGFRKLFVVATKQGRLIALNTAVQGRIEWAIDDIHAVQLATVGETIYALTSEGTLTAIDGVLGQIVPDSAADNVHDGLEFVQLTPSALAVWTNAGAIVNVVGETQQPLYLTKEDKASSSVQGYVYQDDKVVPTWTFNLDKGYTTVASAKRGHQVVASIGTILGDRSVLYKYLHDNSLAVAGYNPETQTLKICVIDTVTGRTLHCKEHNENVVNPENVKLVFGEYWIVYTYYSAKPTPGQKLVVWDLYESGTPNERINKDASYSSFESFPLPHVKAQSFLLPSKVDALGISRTKFGVTSRDVIVSLSTGQILSLPKRLLDARRPVGRDPTKEELGEGLVKYEPFIGIVEHAVISHFRQALVNYITTTGAALESTSLVVGYGNLDIFFTRVTPSMPFDVLNSKFGKTKLLYTIAALIAIVSFLRPIVNRKAVNAIWR</sequence>
<comment type="similarity">
    <text evidence="2">Belongs to the EMC1 family.</text>
</comment>
<evidence type="ECO:0000256" key="5">
    <source>
        <dbReference type="ARBA" id="ARBA00022692"/>
    </source>
</evidence>
<dbReference type="InterPro" id="IPR011678">
    <property type="entry name" value="EMC1_C"/>
</dbReference>
<accession>A0A642UEZ1</accession>
<keyword evidence="8 11" id="KW-1133">Transmembrane helix</keyword>
<feature type="domain" description="EMC1 first beta-propeller" evidence="13">
    <location>
        <begin position="35"/>
        <end position="165"/>
    </location>
</feature>
<keyword evidence="6" id="KW-0732">Signal</keyword>
<evidence type="ECO:0000256" key="1">
    <source>
        <dbReference type="ARBA" id="ARBA00004115"/>
    </source>
</evidence>
<dbReference type="AlphaFoldDB" id="A0A642UEZ1"/>
<dbReference type="InterPro" id="IPR015943">
    <property type="entry name" value="WD40/YVTN_repeat-like_dom_sf"/>
</dbReference>
<evidence type="ECO:0000256" key="7">
    <source>
        <dbReference type="ARBA" id="ARBA00022824"/>
    </source>
</evidence>
<evidence type="ECO:0000313" key="14">
    <source>
        <dbReference type="EMBL" id="KAA8897831.1"/>
    </source>
</evidence>
<evidence type="ECO:0000259" key="13">
    <source>
        <dbReference type="Pfam" id="PF25293"/>
    </source>
</evidence>
<gene>
    <name evidence="14" type="ORF">TRICI_006641</name>
</gene>
<dbReference type="InterPro" id="IPR011047">
    <property type="entry name" value="Quinoprotein_ADH-like_sf"/>
</dbReference>
<dbReference type="InterPro" id="IPR026895">
    <property type="entry name" value="EMC1"/>
</dbReference>
<proteinExistence type="inferred from homology"/>
<name>A0A642UEZ1_9ASCO</name>
<evidence type="ECO:0000256" key="4">
    <source>
        <dbReference type="ARBA" id="ARBA00020824"/>
    </source>
</evidence>
<dbReference type="Pfam" id="PF25293">
    <property type="entry name" value="Beta-prop_EMC1_N"/>
    <property type="match status" value="1"/>
</dbReference>
<evidence type="ECO:0000259" key="12">
    <source>
        <dbReference type="Pfam" id="PF07774"/>
    </source>
</evidence>
<organism evidence="14 15">
    <name type="scientific">Trichomonascus ciferrii</name>
    <dbReference type="NCBI Taxonomy" id="44093"/>
    <lineage>
        <taxon>Eukaryota</taxon>
        <taxon>Fungi</taxon>
        <taxon>Dikarya</taxon>
        <taxon>Ascomycota</taxon>
        <taxon>Saccharomycotina</taxon>
        <taxon>Dipodascomycetes</taxon>
        <taxon>Dipodascales</taxon>
        <taxon>Trichomonascaceae</taxon>
        <taxon>Trichomonascus</taxon>
        <taxon>Trichomonascus ciferrii complex</taxon>
    </lineage>
</organism>
<keyword evidence="7" id="KW-0256">Endoplasmic reticulum</keyword>
<comment type="caution">
    <text evidence="14">The sequence shown here is derived from an EMBL/GenBank/DDBJ whole genome shotgun (WGS) entry which is preliminary data.</text>
</comment>
<keyword evidence="9 11" id="KW-0472">Membrane</keyword>
<evidence type="ECO:0000256" key="6">
    <source>
        <dbReference type="ARBA" id="ARBA00022729"/>
    </source>
</evidence>
<keyword evidence="5 11" id="KW-0812">Transmembrane</keyword>
<evidence type="ECO:0000256" key="9">
    <source>
        <dbReference type="ARBA" id="ARBA00023136"/>
    </source>
</evidence>
<evidence type="ECO:0000256" key="11">
    <source>
        <dbReference type="SAM" id="Phobius"/>
    </source>
</evidence>
<dbReference type="EMBL" id="SWFS01000552">
    <property type="protein sequence ID" value="KAA8897831.1"/>
    <property type="molecule type" value="Genomic_DNA"/>
</dbReference>
<protein>
    <recommendedName>
        <fullName evidence="4">ER membrane protein complex subunit 1</fullName>
    </recommendedName>
</protein>
<evidence type="ECO:0000256" key="10">
    <source>
        <dbReference type="ARBA" id="ARBA00023180"/>
    </source>
</evidence>
<dbReference type="InterPro" id="IPR058545">
    <property type="entry name" value="Beta-prop_EMC1_1st"/>
</dbReference>
<dbReference type="OrthoDB" id="28092at2759"/>
<dbReference type="GO" id="GO:0072546">
    <property type="term" value="C:EMC complex"/>
    <property type="evidence" value="ECO:0007669"/>
    <property type="project" value="InterPro"/>
</dbReference>
<feature type="transmembrane region" description="Helical" evidence="11">
    <location>
        <begin position="695"/>
        <end position="713"/>
    </location>
</feature>
<dbReference type="SUPFAM" id="SSF50998">
    <property type="entry name" value="Quinoprotein alcohol dehydrogenase-like"/>
    <property type="match status" value="1"/>
</dbReference>
<keyword evidence="15" id="KW-1185">Reference proteome</keyword>
<dbReference type="Gene3D" id="2.130.10.10">
    <property type="entry name" value="YVTN repeat-like/Quinoprotein amine dehydrogenase"/>
    <property type="match status" value="1"/>
</dbReference>
<comment type="subunit">
    <text evidence="3">Component of the ER membrane protein complex (EMC).</text>
</comment>
<evidence type="ECO:0000256" key="3">
    <source>
        <dbReference type="ARBA" id="ARBA00011276"/>
    </source>
</evidence>
<feature type="domain" description="ER membrane protein complex subunit 1 C-terminal" evidence="12">
    <location>
        <begin position="511"/>
        <end position="722"/>
    </location>
</feature>
<dbReference type="GO" id="GO:0034975">
    <property type="term" value="P:protein folding in endoplasmic reticulum"/>
    <property type="evidence" value="ECO:0007669"/>
    <property type="project" value="TreeGrafter"/>
</dbReference>
<dbReference type="PANTHER" id="PTHR21573:SF0">
    <property type="entry name" value="ER MEMBRANE PROTEIN COMPLEX SUBUNIT 1"/>
    <property type="match status" value="1"/>
</dbReference>
<reference evidence="14" key="1">
    <citation type="journal article" date="2019" name="G3 (Bethesda)">
        <title>Genome Assemblies of Two Rare Opportunistic Yeast Pathogens: Diutina rugosa (syn. Candida rugosa) and Trichomonascus ciferrii (syn. Candida ciferrii).</title>
        <authorList>
            <person name="Mixao V."/>
            <person name="Saus E."/>
            <person name="Hansen A.P."/>
            <person name="Lass-Florl C."/>
            <person name="Gabaldon T."/>
        </authorList>
    </citation>
    <scope>NUCLEOTIDE SEQUENCE</scope>
    <source>
        <strain evidence="14">CBS 4856</strain>
    </source>
</reference>
<evidence type="ECO:0000256" key="8">
    <source>
        <dbReference type="ARBA" id="ARBA00022989"/>
    </source>
</evidence>